<keyword evidence="1" id="KW-1133">Transmembrane helix</keyword>
<dbReference type="SUPFAM" id="SSF46565">
    <property type="entry name" value="Chaperone J-domain"/>
    <property type="match status" value="1"/>
</dbReference>
<keyword evidence="4" id="KW-1185">Reference proteome</keyword>
<sequence>MHASALRYNFVSASFLIIFSHTWTTIYVTTYLSDDAPLQNTLFLVVGEVDNLSVTGDSPTTHPVSTLHIHTHRLLRTGTPFLFRHSVSMWKAVCRRKDAALAMLPVRCRPPMCCRALLRTRTSFVSGVVSTACPVLVMSARRWCATPPPHGTGSSGSQSIDEEAVVRAAKWSSSNFEERLGFRAGETITEERLKRHYRILAKHYHPDTSAGSGSSNGVGCEGETSAGRDGAFQSIKEAYDVVNAAVKQGGRRGGNASRGFSAEDFAGGFEFSDEARRRSQMRLLGDAVLLFVFMTVAFIGIVSSHNKSRMQSRYLWHLVGIFFIIQLFPRLFAAAILFAVHSMHLLEKATLQEQAAISLIVERTENACSVQLDGLRTEAQPNVVVQVTTTADADNEAAERVSSTLTFDKGVTAFTLPVPVNLSCVYHVKAVDEARKIVLVDRSLSARMPATV</sequence>
<evidence type="ECO:0000259" key="2">
    <source>
        <dbReference type="PROSITE" id="PS50076"/>
    </source>
</evidence>
<dbReference type="CDD" id="cd06257">
    <property type="entry name" value="DnaJ"/>
    <property type="match status" value="1"/>
</dbReference>
<gene>
    <name evidence="3" type="ORF">LdCL_360018900</name>
</gene>
<dbReference type="AlphaFoldDB" id="A0A3S7XAJ1"/>
<dbReference type="SMART" id="SM00271">
    <property type="entry name" value="DnaJ"/>
    <property type="match status" value="1"/>
</dbReference>
<feature type="transmembrane region" description="Helical" evidence="1">
    <location>
        <begin position="314"/>
        <end position="340"/>
    </location>
</feature>
<keyword evidence="3" id="KW-0346">Stress response</keyword>
<organism evidence="3 4">
    <name type="scientific">Leishmania donovani</name>
    <dbReference type="NCBI Taxonomy" id="5661"/>
    <lineage>
        <taxon>Eukaryota</taxon>
        <taxon>Discoba</taxon>
        <taxon>Euglenozoa</taxon>
        <taxon>Kinetoplastea</taxon>
        <taxon>Metakinetoplastina</taxon>
        <taxon>Trypanosomatida</taxon>
        <taxon>Trypanosomatidae</taxon>
        <taxon>Leishmaniinae</taxon>
        <taxon>Leishmania</taxon>
    </lineage>
</organism>
<dbReference type="VEuPathDB" id="TriTrypDB:LdCL_360018900"/>
<dbReference type="PROSITE" id="PS50076">
    <property type="entry name" value="DNAJ_2"/>
    <property type="match status" value="1"/>
</dbReference>
<keyword evidence="1" id="KW-0812">Transmembrane</keyword>
<keyword evidence="1" id="KW-0472">Membrane</keyword>
<dbReference type="OrthoDB" id="273032at2759"/>
<dbReference type="InterPro" id="IPR036869">
    <property type="entry name" value="J_dom_sf"/>
</dbReference>
<dbReference type="VEuPathDB" id="TriTrypDB:LDHU3_36.1730"/>
<evidence type="ECO:0000313" key="4">
    <source>
        <dbReference type="Proteomes" id="UP000274082"/>
    </source>
</evidence>
<feature type="transmembrane region" description="Helical" evidence="1">
    <location>
        <begin position="283"/>
        <end position="302"/>
    </location>
</feature>
<dbReference type="Proteomes" id="UP000274082">
    <property type="component" value="Chromosome 36"/>
</dbReference>
<dbReference type="Gene3D" id="1.10.287.110">
    <property type="entry name" value="DnaJ domain"/>
    <property type="match status" value="1"/>
</dbReference>
<feature type="domain" description="J" evidence="2">
    <location>
        <begin position="175"/>
        <end position="247"/>
    </location>
</feature>
<evidence type="ECO:0000313" key="3">
    <source>
        <dbReference type="EMBL" id="AYU83483.1"/>
    </source>
</evidence>
<dbReference type="FunFam" id="1.10.287.110:FF:000262">
    <property type="entry name" value="Uncharacterized protein"/>
    <property type="match status" value="1"/>
</dbReference>
<evidence type="ECO:0000256" key="1">
    <source>
        <dbReference type="SAM" id="Phobius"/>
    </source>
</evidence>
<reference evidence="3 4" key="1">
    <citation type="journal article" date="2018" name="Sci. Rep.">
        <title>A complete Leishmania donovani reference genome identifies novel genetic variations associated with virulence.</title>
        <authorList>
            <person name="Lypaczewski P."/>
            <person name="Hoshizaki J."/>
            <person name="Zhang W.-W."/>
            <person name="McCall L.-I."/>
            <person name="Torcivia-Rodriguez J."/>
            <person name="Simonyan V."/>
            <person name="Kaur A."/>
            <person name="Dewar K."/>
            <person name="Matlashewski G."/>
        </authorList>
    </citation>
    <scope>NUCLEOTIDE SEQUENCE [LARGE SCALE GENOMIC DNA]</scope>
    <source>
        <strain evidence="3 4">LdCL</strain>
    </source>
</reference>
<name>A0A3S7XAJ1_LEIDO</name>
<accession>A0A3S7XAJ1</accession>
<protein>
    <submittedName>
        <fullName evidence="3">Heat shock protein, putative</fullName>
    </submittedName>
</protein>
<dbReference type="InterPro" id="IPR001623">
    <property type="entry name" value="DnaJ_domain"/>
</dbReference>
<dbReference type="EMBL" id="CP029535">
    <property type="protein sequence ID" value="AYU83483.1"/>
    <property type="molecule type" value="Genomic_DNA"/>
</dbReference>
<dbReference type="VEuPathDB" id="TriTrypDB:LdBPK_361380.1"/>
<proteinExistence type="predicted"/>